<proteinExistence type="inferred from homology"/>
<gene>
    <name evidence="5" type="ORF">A2363_02000</name>
</gene>
<dbReference type="Gene3D" id="3.40.50.880">
    <property type="match status" value="1"/>
</dbReference>
<dbReference type="STRING" id="1798401.A2363_02000"/>
<evidence type="ECO:0000256" key="3">
    <source>
        <dbReference type="ARBA" id="ARBA00022801"/>
    </source>
</evidence>
<dbReference type="SUPFAM" id="SSF52317">
    <property type="entry name" value="Class I glutamine amidotransferase-like"/>
    <property type="match status" value="1"/>
</dbReference>
<organism evidence="5 6">
    <name type="scientific">Candidatus Gottesmanbacteria bacterium RIFOXYB1_FULL_47_11</name>
    <dbReference type="NCBI Taxonomy" id="1798401"/>
    <lineage>
        <taxon>Bacteria</taxon>
        <taxon>Candidatus Gottesmaniibacteriota</taxon>
    </lineage>
</organism>
<dbReference type="EMBL" id="MFKE01000019">
    <property type="protein sequence ID" value="OGG34972.1"/>
    <property type="molecule type" value="Genomic_DNA"/>
</dbReference>
<evidence type="ECO:0000313" key="5">
    <source>
        <dbReference type="EMBL" id="OGG34972.1"/>
    </source>
</evidence>
<name>A0A1F6BDY7_9BACT</name>
<dbReference type="AlphaFoldDB" id="A0A1F6BDY7"/>
<protein>
    <recommendedName>
        <fullName evidence="7">Peptidase</fullName>
    </recommendedName>
</protein>
<dbReference type="GO" id="GO:0008236">
    <property type="term" value="F:serine-type peptidase activity"/>
    <property type="evidence" value="ECO:0007669"/>
    <property type="project" value="UniProtKB-KW"/>
</dbReference>
<evidence type="ECO:0000256" key="2">
    <source>
        <dbReference type="ARBA" id="ARBA00022670"/>
    </source>
</evidence>
<evidence type="ECO:0008006" key="7">
    <source>
        <dbReference type="Google" id="ProtNLM"/>
    </source>
</evidence>
<reference evidence="5 6" key="1">
    <citation type="journal article" date="2016" name="Nat. Commun.">
        <title>Thousands of microbial genomes shed light on interconnected biogeochemical processes in an aquifer system.</title>
        <authorList>
            <person name="Anantharaman K."/>
            <person name="Brown C.T."/>
            <person name="Hug L.A."/>
            <person name="Sharon I."/>
            <person name="Castelle C.J."/>
            <person name="Probst A.J."/>
            <person name="Thomas B.C."/>
            <person name="Singh A."/>
            <person name="Wilkins M.J."/>
            <person name="Karaoz U."/>
            <person name="Brodie E.L."/>
            <person name="Williams K.H."/>
            <person name="Hubbard S.S."/>
            <person name="Banfield J.F."/>
        </authorList>
    </citation>
    <scope>NUCLEOTIDE SEQUENCE [LARGE SCALE GENOMIC DNA]</scope>
</reference>
<evidence type="ECO:0000256" key="4">
    <source>
        <dbReference type="ARBA" id="ARBA00022825"/>
    </source>
</evidence>
<dbReference type="InterPro" id="IPR029062">
    <property type="entry name" value="Class_I_gatase-like"/>
</dbReference>
<dbReference type="GO" id="GO:0006508">
    <property type="term" value="P:proteolysis"/>
    <property type="evidence" value="ECO:0007669"/>
    <property type="project" value="UniProtKB-KW"/>
</dbReference>
<comment type="similarity">
    <text evidence="1">Belongs to the peptidase S51 family.</text>
</comment>
<keyword evidence="3" id="KW-0378">Hydrolase</keyword>
<keyword evidence="4" id="KW-0720">Serine protease</keyword>
<comment type="caution">
    <text evidence="5">The sequence shown here is derived from an EMBL/GenBank/DDBJ whole genome shotgun (WGS) entry which is preliminary data.</text>
</comment>
<accession>A0A1F6BDY7</accession>
<dbReference type="InterPro" id="IPR005320">
    <property type="entry name" value="Peptidase_S51"/>
</dbReference>
<evidence type="ECO:0000313" key="6">
    <source>
        <dbReference type="Proteomes" id="UP000176186"/>
    </source>
</evidence>
<keyword evidence="2" id="KW-0645">Protease</keyword>
<dbReference type="Pfam" id="PF03575">
    <property type="entry name" value="Peptidase_S51"/>
    <property type="match status" value="1"/>
</dbReference>
<sequence length="193" mass="22096">MTTYVLHGGESSRKSADNELFFRQFTALVKKESVKILICYFARSKEKWLTQFSIDNNNISLQTNKKTSVSMVDDSDDLMNKLPYADVVYISGGEQEFIEPYIPKLSMLKQLLNQKIYIGSSLGAFLISPHYVLSLEGQDTKTVYTGLGIIPYNVLCHWNIEKNKEEKVAMLKKKDPETPILLIDEEKFKIITI</sequence>
<dbReference type="Proteomes" id="UP000176186">
    <property type="component" value="Unassembled WGS sequence"/>
</dbReference>
<evidence type="ECO:0000256" key="1">
    <source>
        <dbReference type="ARBA" id="ARBA00006534"/>
    </source>
</evidence>